<dbReference type="Pfam" id="PF00557">
    <property type="entry name" value="Peptidase_M24"/>
    <property type="match status" value="1"/>
</dbReference>
<evidence type="ECO:0000313" key="4">
    <source>
        <dbReference type="Proteomes" id="UP000631300"/>
    </source>
</evidence>
<reference evidence="3" key="1">
    <citation type="journal article" date="2014" name="Int. J. Syst. Evol. Microbiol.">
        <title>Complete genome sequence of Corynebacterium casei LMG S-19264T (=DSM 44701T), isolated from a smear-ripened cheese.</title>
        <authorList>
            <consortium name="US DOE Joint Genome Institute (JGI-PGF)"/>
            <person name="Walter F."/>
            <person name="Albersmeier A."/>
            <person name="Kalinowski J."/>
            <person name="Ruckert C."/>
        </authorList>
    </citation>
    <scope>NUCLEOTIDE SEQUENCE</scope>
    <source>
        <strain evidence="3">KCTC 22164</strain>
    </source>
</reference>
<keyword evidence="1" id="KW-0732">Signal</keyword>
<name>A0A918JHB8_9ALTE</name>
<dbReference type="GO" id="GO:0004177">
    <property type="term" value="F:aminopeptidase activity"/>
    <property type="evidence" value="ECO:0007669"/>
    <property type="project" value="UniProtKB-KW"/>
</dbReference>
<feature type="domain" description="Peptidase M24" evidence="2">
    <location>
        <begin position="227"/>
        <end position="432"/>
    </location>
</feature>
<keyword evidence="4" id="KW-1185">Reference proteome</keyword>
<organism evidence="3 4">
    <name type="scientific">Alteromonas halophila</name>
    <dbReference type="NCBI Taxonomy" id="516698"/>
    <lineage>
        <taxon>Bacteria</taxon>
        <taxon>Pseudomonadati</taxon>
        <taxon>Pseudomonadota</taxon>
        <taxon>Gammaproteobacteria</taxon>
        <taxon>Alteromonadales</taxon>
        <taxon>Alteromonadaceae</taxon>
        <taxon>Alteromonas/Salinimonas group</taxon>
        <taxon>Alteromonas</taxon>
    </lineage>
</organism>
<reference evidence="3" key="2">
    <citation type="submission" date="2020-09" db="EMBL/GenBank/DDBJ databases">
        <authorList>
            <person name="Sun Q."/>
            <person name="Kim S."/>
        </authorList>
    </citation>
    <scope>NUCLEOTIDE SEQUENCE</scope>
    <source>
        <strain evidence="3">KCTC 22164</strain>
    </source>
</reference>
<dbReference type="SUPFAM" id="SSF55920">
    <property type="entry name" value="Creatinase/aminopeptidase"/>
    <property type="match status" value="1"/>
</dbReference>
<dbReference type="RefSeq" id="WP_229804988.1">
    <property type="nucleotide sequence ID" value="NZ_BMXP01000001.1"/>
</dbReference>
<proteinExistence type="predicted"/>
<feature type="chain" id="PRO_5036725236" evidence="1">
    <location>
        <begin position="19"/>
        <end position="462"/>
    </location>
</feature>
<dbReference type="AlphaFoldDB" id="A0A918JHB8"/>
<keyword evidence="3" id="KW-0031">Aminopeptidase</keyword>
<evidence type="ECO:0000256" key="1">
    <source>
        <dbReference type="SAM" id="SignalP"/>
    </source>
</evidence>
<comment type="caution">
    <text evidence="3">The sequence shown here is derived from an EMBL/GenBank/DDBJ whole genome shotgun (WGS) entry which is preliminary data.</text>
</comment>
<keyword evidence="3" id="KW-0645">Protease</keyword>
<feature type="signal peptide" evidence="1">
    <location>
        <begin position="1"/>
        <end position="18"/>
    </location>
</feature>
<dbReference type="InterPro" id="IPR036005">
    <property type="entry name" value="Creatinase/aminopeptidase-like"/>
</dbReference>
<keyword evidence="3" id="KW-0378">Hydrolase</keyword>
<evidence type="ECO:0000313" key="3">
    <source>
        <dbReference type="EMBL" id="GGW77095.1"/>
    </source>
</evidence>
<sequence>MRTPLILLFCLIAGPAMALHGQPSTPAQPHKSATRAFLNSLDDKLLPLSERSNVRDAITRDRFETVLPDIMRRNNLDMWVIIAREYNEDPVMKTMLPATWLSARRRTMLVFYDPGSGQDLERLAVAKYDIGSLFERAWDEQRFADQYAALAHLISQRDPARIGVNMSTHHGHADGLSATEWQLLNDALPERYQARLVSAEKTAIGWLETRTETEMTHYQTLTEVGHALIAHAFSRAVVTPGKTTTADVEWWLREQSAALALPNWFHPTVSFQRPSATTGNDFSGARRSGVVERGDLLHVDFGMTYLNLNSDQQQHAYILKKGESQAPGVLREALTVGNRLQDILLSHYKVGREGNQILALAREQASNEGITPMIYTHPIGFHGHAAGTTIGMWDAQDGVPVHGEYPLHPNTAYSIELNAAVEIPEWGGAVRIMLEEQAFFDGDSIEYMDGRQTALHLIGDVK</sequence>
<accession>A0A918JHB8</accession>
<gene>
    <name evidence="3" type="ORF">GCM10007391_07520</name>
</gene>
<evidence type="ECO:0000259" key="2">
    <source>
        <dbReference type="Pfam" id="PF00557"/>
    </source>
</evidence>
<dbReference type="InterPro" id="IPR000994">
    <property type="entry name" value="Pept_M24"/>
</dbReference>
<dbReference type="Proteomes" id="UP000631300">
    <property type="component" value="Unassembled WGS sequence"/>
</dbReference>
<dbReference type="EMBL" id="BMXP01000001">
    <property type="protein sequence ID" value="GGW77095.1"/>
    <property type="molecule type" value="Genomic_DNA"/>
</dbReference>
<protein>
    <submittedName>
        <fullName evidence="3">Xaa-Pro aminopeptidase</fullName>
    </submittedName>
</protein>
<dbReference type="Gene3D" id="3.90.230.10">
    <property type="entry name" value="Creatinase/methionine aminopeptidase superfamily"/>
    <property type="match status" value="1"/>
</dbReference>